<evidence type="ECO:0000256" key="8">
    <source>
        <dbReference type="ARBA" id="ARBA00022989"/>
    </source>
</evidence>
<dbReference type="SMART" id="SM00060">
    <property type="entry name" value="FN3"/>
    <property type="match status" value="4"/>
</dbReference>
<keyword evidence="11" id="KW-0675">Receptor</keyword>
<organism evidence="18 19">
    <name type="scientific">Sphaeramia orbicularis</name>
    <name type="common">orbiculate cardinalfish</name>
    <dbReference type="NCBI Taxonomy" id="375764"/>
    <lineage>
        <taxon>Eukaryota</taxon>
        <taxon>Metazoa</taxon>
        <taxon>Chordata</taxon>
        <taxon>Craniata</taxon>
        <taxon>Vertebrata</taxon>
        <taxon>Euteleostomi</taxon>
        <taxon>Actinopterygii</taxon>
        <taxon>Neopterygii</taxon>
        <taxon>Teleostei</taxon>
        <taxon>Neoteleostei</taxon>
        <taxon>Acanthomorphata</taxon>
        <taxon>Gobiaria</taxon>
        <taxon>Kurtiformes</taxon>
        <taxon>Apogonoidei</taxon>
        <taxon>Apogonidae</taxon>
        <taxon>Apogoninae</taxon>
        <taxon>Sphaeramia</taxon>
    </lineage>
</organism>
<dbReference type="PROSITE" id="PS50853">
    <property type="entry name" value="FN3"/>
    <property type="match status" value="3"/>
</dbReference>
<evidence type="ECO:0000259" key="17">
    <source>
        <dbReference type="PROSITE" id="PS50853"/>
    </source>
</evidence>
<proteinExistence type="inferred from homology"/>
<keyword evidence="9 15" id="KW-0472">Membrane</keyword>
<evidence type="ECO:0000256" key="11">
    <source>
        <dbReference type="ARBA" id="ARBA00023170"/>
    </source>
</evidence>
<dbReference type="GeneID" id="115429479"/>
<dbReference type="Proteomes" id="UP000472271">
    <property type="component" value="Chromosome 12"/>
</dbReference>
<comment type="subunit">
    <text evidence="14">Present as a mixture of monomers and dimers. The phosphorylated receptor binds a number of SH2 domain-containing proteins such as JAK2, STAT3, PTPN11, and SOCS3. Interaction with SOCS3 inhibits JAK/STAT signaling and MAPK cascade.</text>
</comment>
<dbReference type="InterPro" id="IPR036116">
    <property type="entry name" value="FN3_sf"/>
</dbReference>
<feature type="domain" description="Fibronectin type-III" evidence="17">
    <location>
        <begin position="380"/>
        <end position="475"/>
    </location>
</feature>
<dbReference type="PANTHER" id="PTHR48423">
    <property type="entry name" value="INTERLEUKIN-27 RECEPTOR SUBUNIT ALPHA"/>
    <property type="match status" value="1"/>
</dbReference>
<keyword evidence="8 15" id="KW-1133">Transmembrane helix</keyword>
<feature type="domain" description="Fibronectin type-III" evidence="17">
    <location>
        <begin position="569"/>
        <end position="665"/>
    </location>
</feature>
<dbReference type="PROSITE" id="PS01355">
    <property type="entry name" value="HEMATOPO_REC_S_F1"/>
    <property type="match status" value="1"/>
</dbReference>
<evidence type="ECO:0000256" key="4">
    <source>
        <dbReference type="ARBA" id="ARBA00019169"/>
    </source>
</evidence>
<dbReference type="PROSITE" id="PS01353">
    <property type="entry name" value="HEMATOPO_REC_L_F2"/>
    <property type="match status" value="1"/>
</dbReference>
<accession>A0A672YCL5</accession>
<feature type="signal peptide" evidence="16">
    <location>
        <begin position="1"/>
        <end position="15"/>
    </location>
</feature>
<dbReference type="Pfam" id="PF00041">
    <property type="entry name" value="fn3"/>
    <property type="match status" value="2"/>
</dbReference>
<sequence>MITWILLVSLVCVSTQDRNGQDKGVLHHNSHNQTMINSDWRSPLVGEDDPSHRQKRHNNEVAVTPDQTVSYLPVDCASIQSITNQNSPQTVQGQKLPNSNHVFPQERWFVVGSRATFCCVVPEGQTVIDMYLVKKPAEDEYETGGGGGYARKNITRISNQIYALTVDLSWPSVNSCTDVKCKSDTKEYGTCAYIGYPPSVRDLRCETQDLQSVKCRWETQRGELLRYTNLAVYLLGSKCEGGTKRECSKSVQWDAGERNWTLTARNNFGVVEITDKADLTQRVHMFAPREVTVSSINARNVSLKWRWEVPQYSKLNITCQIHLTDGRTKNRSGVGLHFVVLKGLIPHWDYTVKVRCGTAQHFYKWSDWSNGVNFRTNSDVPDALDVWMQRKDRQTEITWKRLQPNQTHGQIIDYEVTWAKTSQREPQSKTKVPHPEHSIILSLDVSEEYVVTVTARNRNGSSSPSKIAISSFSQDQTSVNIRKINGVNGGFRLSWSPSLKASCGYIVDWCPASGNCSVEWMKVHSNDTHAHITSKNFKDGHRYMMSIYACTSGAPVLLERRQGYVREKEPEGLFKNLRLKQQNTDVVISWDPIALREQSAFILGYILYCSNARGVITVRTDKPEATSLTATNLEITPYSFTVKAVTALGESSSTTIDATLNSLTDNLVGAVIISLITTFSLLSLVTFLCYRHWACIKNTVYPPIPKPVLAGTWLMSPDELQVAPYAQTELDNLDIPELHCKAALTLDGFVRQDDGPLVFSQTPKGYYNQPLKKYTPPLLIMPPTVMSSQLPPSTFKAVFPNPLYNLLAQAEEHQPDSGPEHQEDTPSLEICSEYQPQSQVETFSLNTTEEDRDSPISCVTTYIVLPHPSAE</sequence>
<keyword evidence="10" id="KW-1015">Disulfide bond</keyword>
<reference evidence="18" key="2">
    <citation type="submission" date="2025-08" db="UniProtKB">
        <authorList>
            <consortium name="Ensembl"/>
        </authorList>
    </citation>
    <scope>IDENTIFICATION</scope>
</reference>
<dbReference type="AlphaFoldDB" id="A0A672YCL5"/>
<dbReference type="RefSeq" id="XP_030004830.1">
    <property type="nucleotide sequence ID" value="XM_030148970.1"/>
</dbReference>
<keyword evidence="19" id="KW-1185">Reference proteome</keyword>
<evidence type="ECO:0000313" key="18">
    <source>
        <dbReference type="Ensembl" id="ENSSORP00005001400.1"/>
    </source>
</evidence>
<feature type="domain" description="Fibronectin type-III" evidence="17">
    <location>
        <begin position="287"/>
        <end position="379"/>
    </location>
</feature>
<evidence type="ECO:0000256" key="3">
    <source>
        <dbReference type="ARBA" id="ARBA00008921"/>
    </source>
</evidence>
<dbReference type="SUPFAM" id="SSF49265">
    <property type="entry name" value="Fibronectin type III"/>
    <property type="match status" value="3"/>
</dbReference>
<keyword evidence="6 16" id="KW-0732">Signal</keyword>
<evidence type="ECO:0000256" key="2">
    <source>
        <dbReference type="ARBA" id="ARBA00004479"/>
    </source>
</evidence>
<evidence type="ECO:0000313" key="19">
    <source>
        <dbReference type="Proteomes" id="UP000472271"/>
    </source>
</evidence>
<dbReference type="Ensembl" id="ENSSORT00005001442.1">
    <property type="protein sequence ID" value="ENSSORP00005001400.1"/>
    <property type="gene ID" value="ENSSORG00005000839.1"/>
</dbReference>
<comment type="similarity">
    <text evidence="3">Belongs to the type I cytokine receptor family. Type 2 subfamily.</text>
</comment>
<dbReference type="Pfam" id="PF25552">
    <property type="entry name" value="LIFR_D4"/>
    <property type="match status" value="1"/>
</dbReference>
<dbReference type="InterPro" id="IPR003961">
    <property type="entry name" value="FN3_dom"/>
</dbReference>
<keyword evidence="5 15" id="KW-0812">Transmembrane</keyword>
<feature type="transmembrane region" description="Helical" evidence="15">
    <location>
        <begin position="667"/>
        <end position="690"/>
    </location>
</feature>
<evidence type="ECO:0000256" key="5">
    <source>
        <dbReference type="ARBA" id="ARBA00022692"/>
    </source>
</evidence>
<dbReference type="GO" id="GO:0004896">
    <property type="term" value="F:cytokine receptor activity"/>
    <property type="evidence" value="ECO:0007669"/>
    <property type="project" value="InterPro"/>
</dbReference>
<dbReference type="InterPro" id="IPR052672">
    <property type="entry name" value="Type1_Cytokine_Rcpt_Type2"/>
</dbReference>
<evidence type="ECO:0000256" key="13">
    <source>
        <dbReference type="ARBA" id="ARBA00031601"/>
    </source>
</evidence>
<keyword evidence="12" id="KW-0325">Glycoprotein</keyword>
<gene>
    <name evidence="18" type="primary">LOC115429479</name>
</gene>
<comment type="subcellular location">
    <subcellularLocation>
        <location evidence="1">Basolateral cell membrane</location>
    </subcellularLocation>
    <subcellularLocation>
        <location evidence="2">Membrane</location>
        <topology evidence="2">Single-pass type I membrane protein</topology>
    </subcellularLocation>
</comment>
<keyword evidence="7" id="KW-0677">Repeat</keyword>
<reference evidence="18" key="3">
    <citation type="submission" date="2025-09" db="UniProtKB">
        <authorList>
            <consortium name="Ensembl"/>
        </authorList>
    </citation>
    <scope>IDENTIFICATION</scope>
</reference>
<evidence type="ECO:0000256" key="15">
    <source>
        <dbReference type="SAM" id="Phobius"/>
    </source>
</evidence>
<dbReference type="InterPro" id="IPR003531">
    <property type="entry name" value="Hempt_rcpt_S_F1_CS"/>
</dbReference>
<evidence type="ECO:0000256" key="10">
    <source>
        <dbReference type="ARBA" id="ARBA00023157"/>
    </source>
</evidence>
<dbReference type="GO" id="GO:0016323">
    <property type="term" value="C:basolateral plasma membrane"/>
    <property type="evidence" value="ECO:0007669"/>
    <property type="project" value="UniProtKB-SubCell"/>
</dbReference>
<reference evidence="18" key="1">
    <citation type="submission" date="2019-06" db="EMBL/GenBank/DDBJ databases">
        <authorList>
            <consortium name="Wellcome Sanger Institute Data Sharing"/>
        </authorList>
    </citation>
    <scope>NUCLEOTIDE SEQUENCE [LARGE SCALE GENOMIC DNA]</scope>
</reference>
<dbReference type="CDD" id="cd00063">
    <property type="entry name" value="FN3"/>
    <property type="match status" value="3"/>
</dbReference>
<protein>
    <recommendedName>
        <fullName evidence="4">Leptin receptor</fullName>
    </recommendedName>
    <alternativeName>
        <fullName evidence="13">OB receptor</fullName>
    </alternativeName>
</protein>
<evidence type="ECO:0000256" key="16">
    <source>
        <dbReference type="SAM" id="SignalP"/>
    </source>
</evidence>
<evidence type="ECO:0000256" key="1">
    <source>
        <dbReference type="ARBA" id="ARBA00004187"/>
    </source>
</evidence>
<dbReference type="Gene3D" id="2.60.40.10">
    <property type="entry name" value="Immunoglobulins"/>
    <property type="match status" value="6"/>
</dbReference>
<evidence type="ECO:0000256" key="7">
    <source>
        <dbReference type="ARBA" id="ARBA00022737"/>
    </source>
</evidence>
<evidence type="ECO:0000256" key="14">
    <source>
        <dbReference type="ARBA" id="ARBA00046724"/>
    </source>
</evidence>
<evidence type="ECO:0000256" key="6">
    <source>
        <dbReference type="ARBA" id="ARBA00022729"/>
    </source>
</evidence>
<dbReference type="InParanoid" id="A0A672YCL5"/>
<dbReference type="InterPro" id="IPR013783">
    <property type="entry name" value="Ig-like_fold"/>
</dbReference>
<evidence type="ECO:0000256" key="9">
    <source>
        <dbReference type="ARBA" id="ARBA00023136"/>
    </source>
</evidence>
<feature type="chain" id="PRO_5025361019" description="Leptin receptor" evidence="16">
    <location>
        <begin position="16"/>
        <end position="871"/>
    </location>
</feature>
<dbReference type="InterPro" id="IPR003529">
    <property type="entry name" value="Hematopoietin_rcpt_Gp130_CS"/>
</dbReference>
<name>A0A672YCL5_9TELE</name>
<evidence type="ECO:0000256" key="12">
    <source>
        <dbReference type="ARBA" id="ARBA00023180"/>
    </source>
</evidence>
<dbReference type="PANTHER" id="PTHR48423:SF1">
    <property type="entry name" value="INTERLEUKIN-27 RECEPTOR SUBUNIT ALPHA"/>
    <property type="match status" value="1"/>
</dbReference>